<evidence type="ECO:0000313" key="2">
    <source>
        <dbReference type="EMBL" id="TFY51611.1"/>
    </source>
</evidence>
<accession>A0A4Y9XQZ8</accession>
<dbReference type="Pfam" id="PF03795">
    <property type="entry name" value="YCII"/>
    <property type="match status" value="1"/>
</dbReference>
<name>A0A4Y9XQZ8_9APHY</name>
<reference evidence="2 3" key="1">
    <citation type="submission" date="2019-01" db="EMBL/GenBank/DDBJ databases">
        <title>Genome sequencing of the rare red list fungi Fomitopsis rosea.</title>
        <authorList>
            <person name="Buettner E."/>
            <person name="Kellner H."/>
        </authorList>
    </citation>
    <scope>NUCLEOTIDE SEQUENCE [LARGE SCALE GENOMIC DNA]</scope>
    <source>
        <strain evidence="2 3">DSM 105464</strain>
    </source>
</reference>
<dbReference type="InterPro" id="IPR051807">
    <property type="entry name" value="Sec-metab_biosynth-assoc"/>
</dbReference>
<dbReference type="EMBL" id="SEKV01001146">
    <property type="protein sequence ID" value="TFY51611.1"/>
    <property type="molecule type" value="Genomic_DNA"/>
</dbReference>
<comment type="caution">
    <text evidence="2">The sequence shown here is derived from an EMBL/GenBank/DDBJ whole genome shotgun (WGS) entry which is preliminary data.</text>
</comment>
<dbReference type="SUPFAM" id="SSF54909">
    <property type="entry name" value="Dimeric alpha+beta barrel"/>
    <property type="match status" value="1"/>
</dbReference>
<dbReference type="InterPro" id="IPR011008">
    <property type="entry name" value="Dimeric_a/b-barrel"/>
</dbReference>
<feature type="domain" description="YCII-related" evidence="1">
    <location>
        <begin position="63"/>
        <end position="113"/>
    </location>
</feature>
<dbReference type="AlphaFoldDB" id="A0A4Y9XQZ8"/>
<dbReference type="PANTHER" id="PTHR33606:SF3">
    <property type="entry name" value="PROTEIN YCII"/>
    <property type="match status" value="1"/>
</dbReference>
<evidence type="ECO:0000259" key="1">
    <source>
        <dbReference type="Pfam" id="PF03795"/>
    </source>
</evidence>
<dbReference type="PANTHER" id="PTHR33606">
    <property type="entry name" value="PROTEIN YCII"/>
    <property type="match status" value="1"/>
</dbReference>
<gene>
    <name evidence="2" type="ORF">EVJ58_g10475</name>
</gene>
<evidence type="ECO:0000313" key="3">
    <source>
        <dbReference type="Proteomes" id="UP000298390"/>
    </source>
</evidence>
<dbReference type="Proteomes" id="UP000298390">
    <property type="component" value="Unassembled WGS sequence"/>
</dbReference>
<sequence>MSTTAGPTLYKFAVWAPDMTDPEAFSRRMAVLRIRLFVLVIRCSISADGGLVEFGGGLLSPESIASPTAEKKLVGSMMVFEADSVEAVRKVIESDLYYQNGVWDKEKLQIFPWLQANL</sequence>
<organism evidence="2 3">
    <name type="scientific">Rhodofomes roseus</name>
    <dbReference type="NCBI Taxonomy" id="34475"/>
    <lineage>
        <taxon>Eukaryota</taxon>
        <taxon>Fungi</taxon>
        <taxon>Dikarya</taxon>
        <taxon>Basidiomycota</taxon>
        <taxon>Agaricomycotina</taxon>
        <taxon>Agaricomycetes</taxon>
        <taxon>Polyporales</taxon>
        <taxon>Rhodofomes</taxon>
    </lineage>
</organism>
<proteinExistence type="predicted"/>
<protein>
    <recommendedName>
        <fullName evidence="1">YCII-related domain-containing protein</fullName>
    </recommendedName>
</protein>
<dbReference type="Gene3D" id="3.30.70.1060">
    <property type="entry name" value="Dimeric alpha+beta barrel"/>
    <property type="match status" value="1"/>
</dbReference>
<dbReference type="InterPro" id="IPR005545">
    <property type="entry name" value="YCII"/>
</dbReference>